<dbReference type="PANTHER" id="PTHR37323">
    <property type="entry name" value="GCN5-RELATED N-ACETYLTRANSFERASE"/>
    <property type="match status" value="1"/>
</dbReference>
<dbReference type="EMBL" id="RSCJ01000005">
    <property type="protein sequence ID" value="RUR84049.1"/>
    <property type="molecule type" value="Genomic_DNA"/>
</dbReference>
<evidence type="ECO:0000313" key="6">
    <source>
        <dbReference type="EMBL" id="RUR84049.1"/>
    </source>
</evidence>
<dbReference type="OrthoDB" id="1113830at2"/>
<dbReference type="AlphaFoldDB" id="A0A3S0ZUQ6"/>
<dbReference type="InterPro" id="IPR052351">
    <property type="entry name" value="Ornithine_N-alpha-AT"/>
</dbReference>
<dbReference type="RefSeq" id="WP_016879267.1">
    <property type="nucleotide sequence ID" value="NZ_AJLN01000045.1"/>
</dbReference>
<dbReference type="PANTHER" id="PTHR37323:SF1">
    <property type="entry name" value="L-ORNITHINE N(ALPHA)-ACYLTRANSFERASE"/>
    <property type="match status" value="1"/>
</dbReference>
<dbReference type="STRING" id="211165.GCA_000317285_00900"/>
<dbReference type="InterPro" id="IPR016181">
    <property type="entry name" value="Acyl_CoA_acyltransferase"/>
</dbReference>
<dbReference type="Pfam" id="PF13444">
    <property type="entry name" value="Acetyltransf_5"/>
    <property type="match status" value="1"/>
</dbReference>
<comment type="pathway">
    <text evidence="1">Lipid metabolism.</text>
</comment>
<evidence type="ECO:0000256" key="5">
    <source>
        <dbReference type="ARBA" id="ARBA00023315"/>
    </source>
</evidence>
<organism evidence="6 7">
    <name type="scientific">Chlorogloeopsis fritschii PCC 6912</name>
    <dbReference type="NCBI Taxonomy" id="211165"/>
    <lineage>
        <taxon>Bacteria</taxon>
        <taxon>Bacillati</taxon>
        <taxon>Cyanobacteriota</taxon>
        <taxon>Cyanophyceae</taxon>
        <taxon>Nostocales</taxon>
        <taxon>Chlorogloeopsidaceae</taxon>
        <taxon>Chlorogloeopsis</taxon>
    </lineage>
</organism>
<accession>A0A3S0ZUQ6</accession>
<comment type="caution">
    <text evidence="6">The sequence shown here is derived from an EMBL/GenBank/DDBJ whole genome shotgun (WGS) entry which is preliminary data.</text>
</comment>
<protein>
    <recommendedName>
        <fullName evidence="8">Ornithine-acyl-ACP acyltransferase</fullName>
    </recommendedName>
</protein>
<dbReference type="Gene3D" id="3.40.630.30">
    <property type="match status" value="1"/>
</dbReference>
<reference evidence="6 7" key="1">
    <citation type="journal article" date="2019" name="Genome Biol. Evol.">
        <title>Day and night: Metabolic profiles and evolutionary relationships of six axenic non-marine cyanobacteria.</title>
        <authorList>
            <person name="Will S.E."/>
            <person name="Henke P."/>
            <person name="Boedeker C."/>
            <person name="Huang S."/>
            <person name="Brinkmann H."/>
            <person name="Rohde M."/>
            <person name="Jarek M."/>
            <person name="Friedl T."/>
            <person name="Seufert S."/>
            <person name="Schumacher M."/>
            <person name="Overmann J."/>
            <person name="Neumann-Schaal M."/>
            <person name="Petersen J."/>
        </authorList>
    </citation>
    <scope>NUCLEOTIDE SEQUENCE [LARGE SCALE GENOMIC DNA]</scope>
    <source>
        <strain evidence="6 7">PCC 6912</strain>
    </source>
</reference>
<gene>
    <name evidence="6" type="ORF">PCC6912_16430</name>
</gene>
<dbReference type="GO" id="GO:0006629">
    <property type="term" value="P:lipid metabolic process"/>
    <property type="evidence" value="ECO:0007669"/>
    <property type="project" value="UniProtKB-KW"/>
</dbReference>
<sequence>MQVSQFSQNNTNSSGRNLLPLKDFPVLETERYILKLASTEAELESVFRLRFKVFNMEMGLGYSTSHFTQMDKDEFDAFFHHLILVLKQTGQTIGSYRMQTYTMASQGLGFRAAKYFNLNAITNSILSVTVELGRVCIAKEYRDIQALSLLWKGLANYLVWSGNKYFLGCSTLPTQNYWHARCAYNYFQQNGFMHLSILVYPNSQFLLELPQQYPDSWKVEIPHILQLYLANGAKICSLPCIDRQFNSIEFLTIFNGKDFAK</sequence>
<keyword evidence="7" id="KW-1185">Reference proteome</keyword>
<evidence type="ECO:0000313" key="7">
    <source>
        <dbReference type="Proteomes" id="UP000268857"/>
    </source>
</evidence>
<name>A0A3S0ZUQ6_CHLFR</name>
<keyword evidence="2" id="KW-0444">Lipid biosynthesis</keyword>
<evidence type="ECO:0000256" key="4">
    <source>
        <dbReference type="ARBA" id="ARBA00023098"/>
    </source>
</evidence>
<keyword evidence="3" id="KW-0808">Transferase</keyword>
<evidence type="ECO:0000256" key="3">
    <source>
        <dbReference type="ARBA" id="ARBA00022679"/>
    </source>
</evidence>
<evidence type="ECO:0000256" key="1">
    <source>
        <dbReference type="ARBA" id="ARBA00005189"/>
    </source>
</evidence>
<keyword evidence="5" id="KW-0012">Acyltransferase</keyword>
<proteinExistence type="predicted"/>
<evidence type="ECO:0008006" key="8">
    <source>
        <dbReference type="Google" id="ProtNLM"/>
    </source>
</evidence>
<dbReference type="Proteomes" id="UP000268857">
    <property type="component" value="Unassembled WGS sequence"/>
</dbReference>
<evidence type="ECO:0000256" key="2">
    <source>
        <dbReference type="ARBA" id="ARBA00022516"/>
    </source>
</evidence>
<dbReference type="SUPFAM" id="SSF55729">
    <property type="entry name" value="Acyl-CoA N-acyltransferases (Nat)"/>
    <property type="match status" value="1"/>
</dbReference>
<keyword evidence="4" id="KW-0443">Lipid metabolism</keyword>
<dbReference type="GO" id="GO:0016746">
    <property type="term" value="F:acyltransferase activity"/>
    <property type="evidence" value="ECO:0007669"/>
    <property type="project" value="UniProtKB-KW"/>
</dbReference>